<keyword evidence="1" id="KW-0472">Membrane</keyword>
<reference evidence="2 5" key="2">
    <citation type="submission" date="2020-12" db="EMBL/GenBank/DDBJ databases">
        <title>FDA dAtabase for Regulatory Grade micrObial Sequences (FDA-ARGOS): Supporting development and validation of Infectious Disease Dx tests.</title>
        <authorList>
            <person name="Sproer C."/>
            <person name="Gronow S."/>
            <person name="Severitt S."/>
            <person name="Schroder I."/>
            <person name="Tallon L."/>
            <person name="Sadzewicz L."/>
            <person name="Zhao X."/>
            <person name="Boylan J."/>
            <person name="Ott S."/>
            <person name="Bowen H."/>
            <person name="Vavikolanu K."/>
            <person name="Mehta A."/>
            <person name="Aluvathingal J."/>
            <person name="Nadendla S."/>
            <person name="Lowell S."/>
            <person name="Myers T."/>
            <person name="Yan Y."/>
            <person name="Sichtig H."/>
        </authorList>
    </citation>
    <scope>NUCLEOTIDE SEQUENCE [LARGE SCALE GENOMIC DNA]</scope>
    <source>
        <strain evidence="2 5">FDAARGOS_890</strain>
    </source>
</reference>
<accession>A0A1H3J3Y4</accession>
<dbReference type="EMBL" id="FNPE01000004">
    <property type="protein sequence ID" value="SDY34703.1"/>
    <property type="molecule type" value="Genomic_DNA"/>
</dbReference>
<feature type="transmembrane region" description="Helical" evidence="1">
    <location>
        <begin position="56"/>
        <end position="83"/>
    </location>
</feature>
<evidence type="ECO:0000313" key="5">
    <source>
        <dbReference type="Proteomes" id="UP000595064"/>
    </source>
</evidence>
<sequence>MPDQKRMPVNWISLLGLDAWVARWRAAVIELAIAAEDRTDLARLEWVQHKRSMQTVVVLLIALAGLSVVVMLMLSVAVLVQFWDTEHRVMVAWLLFGGWLAILAIALWQLLAAVRRLARPFILTRNELSQDWQALKKRL</sequence>
<reference evidence="3 4" key="1">
    <citation type="submission" date="2016-10" db="EMBL/GenBank/DDBJ databases">
        <authorList>
            <person name="de Groot N.N."/>
        </authorList>
    </citation>
    <scope>NUCLEOTIDE SEQUENCE [LARGE SCALE GENOMIC DNA]</scope>
    <source>
        <strain evidence="3 4">LMG 24775</strain>
    </source>
</reference>
<name>A0A1H3J3Y4_9BURK</name>
<keyword evidence="1" id="KW-1133">Transmembrane helix</keyword>
<keyword evidence="5" id="KW-1185">Reference proteome</keyword>
<dbReference type="Proteomes" id="UP000183417">
    <property type="component" value="Unassembled WGS sequence"/>
</dbReference>
<proteinExistence type="predicted"/>
<keyword evidence="1" id="KW-0812">Transmembrane</keyword>
<gene>
    <name evidence="2" type="ORF">I6G47_04200</name>
    <name evidence="3" type="ORF">SAMN05421547_10486</name>
</gene>
<dbReference type="AlphaFoldDB" id="A0A1H3J3Y4"/>
<dbReference type="Pfam" id="PF07332">
    <property type="entry name" value="Phage_holin_3_6"/>
    <property type="match status" value="1"/>
</dbReference>
<evidence type="ECO:0000313" key="2">
    <source>
        <dbReference type="EMBL" id="QPS82295.1"/>
    </source>
</evidence>
<evidence type="ECO:0000313" key="3">
    <source>
        <dbReference type="EMBL" id="SDY34703.1"/>
    </source>
</evidence>
<evidence type="ECO:0000256" key="1">
    <source>
        <dbReference type="SAM" id="Phobius"/>
    </source>
</evidence>
<dbReference type="InterPro" id="IPR009937">
    <property type="entry name" value="Phage_holin_3_6"/>
</dbReference>
<dbReference type="KEGG" id="dla:I6G47_04200"/>
<evidence type="ECO:0000313" key="4">
    <source>
        <dbReference type="Proteomes" id="UP000183417"/>
    </source>
</evidence>
<protein>
    <submittedName>
        <fullName evidence="2">Phage holin family protein</fullName>
    </submittedName>
    <submittedName>
        <fullName evidence="3">Putative Holin-X, holin superfamily III</fullName>
    </submittedName>
</protein>
<dbReference type="RefSeq" id="WP_016447116.1">
    <property type="nucleotide sequence ID" value="NZ_AP025556.1"/>
</dbReference>
<feature type="transmembrane region" description="Helical" evidence="1">
    <location>
        <begin position="89"/>
        <end position="111"/>
    </location>
</feature>
<dbReference type="Proteomes" id="UP000595064">
    <property type="component" value="Chromosome"/>
</dbReference>
<organism evidence="3 4">
    <name type="scientific">Delftia lacustris</name>
    <dbReference type="NCBI Taxonomy" id="558537"/>
    <lineage>
        <taxon>Bacteria</taxon>
        <taxon>Pseudomonadati</taxon>
        <taxon>Pseudomonadota</taxon>
        <taxon>Betaproteobacteria</taxon>
        <taxon>Burkholderiales</taxon>
        <taxon>Comamonadaceae</taxon>
        <taxon>Delftia</taxon>
    </lineage>
</organism>
<dbReference type="GeneID" id="94692079"/>
<dbReference type="EMBL" id="CP065748">
    <property type="protein sequence ID" value="QPS82295.1"/>
    <property type="molecule type" value="Genomic_DNA"/>
</dbReference>